<dbReference type="PANTHER" id="PTHR11475:SF22">
    <property type="entry name" value="PEROXIDASE SKPO-1"/>
    <property type="match status" value="1"/>
</dbReference>
<keyword evidence="2" id="KW-0408">Iron</keyword>
<dbReference type="InterPro" id="IPR019791">
    <property type="entry name" value="Haem_peroxidase_animal"/>
</dbReference>
<dbReference type="PRINTS" id="PR00457">
    <property type="entry name" value="ANPEROXIDASE"/>
</dbReference>
<evidence type="ECO:0000256" key="1">
    <source>
        <dbReference type="ARBA" id="ARBA00022559"/>
    </source>
</evidence>
<dbReference type="SMR" id="A0A0M3IZZ9"/>
<dbReference type="WBParaSite" id="ASIM_0000083301-mRNA-1">
    <property type="protein sequence ID" value="ASIM_0000083301-mRNA-1"/>
    <property type="gene ID" value="ASIM_0000083301"/>
</dbReference>
<keyword evidence="2" id="KW-0479">Metal-binding</keyword>
<dbReference type="GO" id="GO:0005615">
    <property type="term" value="C:extracellular space"/>
    <property type="evidence" value="ECO:0007669"/>
    <property type="project" value="TreeGrafter"/>
</dbReference>
<dbReference type="InterPro" id="IPR037120">
    <property type="entry name" value="Haem_peroxidase_sf_animal"/>
</dbReference>
<evidence type="ECO:0000313" key="5">
    <source>
        <dbReference type="WBParaSite" id="ASIM_0000083301-mRNA-1"/>
    </source>
</evidence>
<dbReference type="SUPFAM" id="SSF48113">
    <property type="entry name" value="Heme-dependent peroxidases"/>
    <property type="match status" value="1"/>
</dbReference>
<evidence type="ECO:0000313" key="3">
    <source>
        <dbReference type="EMBL" id="VDK18028.1"/>
    </source>
</evidence>
<keyword evidence="1" id="KW-0560">Oxidoreductase</keyword>
<accession>A0A0M3IZZ9</accession>
<dbReference type="Pfam" id="PF03098">
    <property type="entry name" value="An_peroxidase"/>
    <property type="match status" value="1"/>
</dbReference>
<dbReference type="PANTHER" id="PTHR11475">
    <property type="entry name" value="OXIDASE/PEROXIDASE"/>
    <property type="match status" value="1"/>
</dbReference>
<reference evidence="5" key="1">
    <citation type="submission" date="2017-02" db="UniProtKB">
        <authorList>
            <consortium name="WormBaseParasite"/>
        </authorList>
    </citation>
    <scope>IDENTIFICATION</scope>
</reference>
<sequence>MRYEHVAFEVSLAVPRRLTPNNIMRDGCVQSNLPNPCAADICYHKNYRTFDGSCNNLRDSLKGAAFTPFIRLLPPDYDDRINAVSDSISRERPNPRFISRALLSSRRSIASRASSMLMQFGQFLSHDMSKNKLDGRCTCQGGSECISISLSEMDSRRHKSPCIPLKRSIRVCGTGIHGVPRQQMNLNTAFIDASQVYGSDAITQRKFRAGVRSGLSMIPIGGRMFPPMDGRNTFNTGDDRSNLFVGLAALHTVFVRLHNKFVSLQILSMIDSVLRTMNKKWDEDRLFQETRKVVGAIMQVITYQEFLPALLGSSHNKLIPKYTHYKPNTNPAISNEFAGAAYRLHGLIQAEELGLIYSLESHEKSKL</sequence>
<dbReference type="GO" id="GO:0046872">
    <property type="term" value="F:metal ion binding"/>
    <property type="evidence" value="ECO:0007669"/>
    <property type="project" value="UniProtKB-KW"/>
</dbReference>
<dbReference type="EMBL" id="UYRR01000581">
    <property type="protein sequence ID" value="VDK18028.1"/>
    <property type="molecule type" value="Genomic_DNA"/>
</dbReference>
<keyword evidence="4" id="KW-1185">Reference proteome</keyword>
<dbReference type="Proteomes" id="UP000267096">
    <property type="component" value="Unassembled WGS sequence"/>
</dbReference>
<organism evidence="5">
    <name type="scientific">Anisakis simplex</name>
    <name type="common">Herring worm</name>
    <dbReference type="NCBI Taxonomy" id="6269"/>
    <lineage>
        <taxon>Eukaryota</taxon>
        <taxon>Metazoa</taxon>
        <taxon>Ecdysozoa</taxon>
        <taxon>Nematoda</taxon>
        <taxon>Chromadorea</taxon>
        <taxon>Rhabditida</taxon>
        <taxon>Spirurina</taxon>
        <taxon>Ascaridomorpha</taxon>
        <taxon>Ascaridoidea</taxon>
        <taxon>Anisakidae</taxon>
        <taxon>Anisakis</taxon>
        <taxon>Anisakis simplex complex</taxon>
    </lineage>
</organism>
<dbReference type="GO" id="GO:0020037">
    <property type="term" value="F:heme binding"/>
    <property type="evidence" value="ECO:0007669"/>
    <property type="project" value="InterPro"/>
</dbReference>
<name>A0A0M3IZZ9_ANISI</name>
<dbReference type="InterPro" id="IPR010255">
    <property type="entry name" value="Haem_peroxidase_sf"/>
</dbReference>
<gene>
    <name evidence="3" type="ORF">ASIM_LOCUS732</name>
</gene>
<dbReference type="GO" id="GO:0004601">
    <property type="term" value="F:peroxidase activity"/>
    <property type="evidence" value="ECO:0007669"/>
    <property type="project" value="UniProtKB-KW"/>
</dbReference>
<feature type="binding site" description="axial binding residue" evidence="2">
    <location>
        <position position="345"/>
    </location>
    <ligand>
        <name>heme b</name>
        <dbReference type="ChEBI" id="CHEBI:60344"/>
    </ligand>
    <ligandPart>
        <name>Fe</name>
        <dbReference type="ChEBI" id="CHEBI:18248"/>
    </ligandPart>
</feature>
<dbReference type="GO" id="GO:0006979">
    <property type="term" value="P:response to oxidative stress"/>
    <property type="evidence" value="ECO:0007669"/>
    <property type="project" value="InterPro"/>
</dbReference>
<keyword evidence="1" id="KW-0575">Peroxidase</keyword>
<dbReference type="PROSITE" id="PS50292">
    <property type="entry name" value="PEROXIDASE_3"/>
    <property type="match status" value="1"/>
</dbReference>
<dbReference type="Gene3D" id="1.10.640.10">
    <property type="entry name" value="Haem peroxidase domain superfamily, animal type"/>
    <property type="match status" value="1"/>
</dbReference>
<protein>
    <submittedName>
        <fullName evidence="5">Animal hem peroxidase</fullName>
    </submittedName>
</protein>
<evidence type="ECO:0000256" key="2">
    <source>
        <dbReference type="PIRSR" id="PIRSR619791-2"/>
    </source>
</evidence>
<reference evidence="3 4" key="2">
    <citation type="submission" date="2018-11" db="EMBL/GenBank/DDBJ databases">
        <authorList>
            <consortium name="Pathogen Informatics"/>
        </authorList>
    </citation>
    <scope>NUCLEOTIDE SEQUENCE [LARGE SCALE GENOMIC DNA]</scope>
</reference>
<dbReference type="OrthoDB" id="823504at2759"/>
<dbReference type="AlphaFoldDB" id="A0A0M3IZZ9"/>
<proteinExistence type="predicted"/>
<keyword evidence="2" id="KW-0349">Heme</keyword>
<evidence type="ECO:0000313" key="4">
    <source>
        <dbReference type="Proteomes" id="UP000267096"/>
    </source>
</evidence>